<dbReference type="EnsemblMetazoa" id="CJA35344.1">
    <property type="protein sequence ID" value="CJA35344.1"/>
    <property type="gene ID" value="WBGene00211191"/>
</dbReference>
<sequence length="202" mass="22448">MNALSVHLVWKQSSGPTCPKRNSESVKNEYIIVMVPSCSPTLTHHHCPTLPHFANAVTDTRSITHRVGDITLARCASSTSTLISARGSSLSGRHTLSQRTIATAAADSLRTTADHRSTVCHSAPPQSHTHWPTNQDAAADQSAPAGTFWNNHAHFEDYKRRRFPSLEQWSPTRDLALTAVTRQTPIQKRMKPSEEDDQHLWK</sequence>
<reference evidence="2" key="2">
    <citation type="submission" date="2022-06" db="UniProtKB">
        <authorList>
            <consortium name="EnsemblMetazoa"/>
        </authorList>
    </citation>
    <scope>IDENTIFICATION</scope>
    <source>
        <strain evidence="2">DF5081</strain>
    </source>
</reference>
<dbReference type="Proteomes" id="UP000005237">
    <property type="component" value="Unassembled WGS sequence"/>
</dbReference>
<keyword evidence="3" id="KW-1185">Reference proteome</keyword>
<feature type="compositionally biased region" description="Polar residues" evidence="1">
    <location>
        <begin position="124"/>
        <end position="136"/>
    </location>
</feature>
<evidence type="ECO:0000256" key="1">
    <source>
        <dbReference type="SAM" id="MobiDB-lite"/>
    </source>
</evidence>
<organism evidence="2 3">
    <name type="scientific">Caenorhabditis japonica</name>
    <dbReference type="NCBI Taxonomy" id="281687"/>
    <lineage>
        <taxon>Eukaryota</taxon>
        <taxon>Metazoa</taxon>
        <taxon>Ecdysozoa</taxon>
        <taxon>Nematoda</taxon>
        <taxon>Chromadorea</taxon>
        <taxon>Rhabditida</taxon>
        <taxon>Rhabditina</taxon>
        <taxon>Rhabditomorpha</taxon>
        <taxon>Rhabditoidea</taxon>
        <taxon>Rhabditidae</taxon>
        <taxon>Peloderinae</taxon>
        <taxon>Caenorhabditis</taxon>
    </lineage>
</organism>
<protein>
    <submittedName>
        <fullName evidence="2">Uncharacterized protein</fullName>
    </submittedName>
</protein>
<evidence type="ECO:0000313" key="3">
    <source>
        <dbReference type="Proteomes" id="UP000005237"/>
    </source>
</evidence>
<feature type="region of interest" description="Disordered" evidence="1">
    <location>
        <begin position="118"/>
        <end position="145"/>
    </location>
</feature>
<proteinExistence type="predicted"/>
<reference evidence="3" key="1">
    <citation type="submission" date="2010-08" db="EMBL/GenBank/DDBJ databases">
        <authorList>
            <consortium name="Caenorhabditis japonica Sequencing Consortium"/>
            <person name="Wilson R.K."/>
        </authorList>
    </citation>
    <scope>NUCLEOTIDE SEQUENCE [LARGE SCALE GENOMIC DNA]</scope>
    <source>
        <strain evidence="3">DF5081</strain>
    </source>
</reference>
<feature type="region of interest" description="Disordered" evidence="1">
    <location>
        <begin position="182"/>
        <end position="202"/>
    </location>
</feature>
<dbReference type="AlphaFoldDB" id="A0A8R1EGG9"/>
<accession>A0A8R1EGG9</accession>
<evidence type="ECO:0000313" key="2">
    <source>
        <dbReference type="EnsemblMetazoa" id="CJA35344.1"/>
    </source>
</evidence>
<name>A0A8R1EGG9_CAEJA</name>